<evidence type="ECO:0000256" key="3">
    <source>
        <dbReference type="ARBA" id="ARBA00023004"/>
    </source>
</evidence>
<protein>
    <submittedName>
        <fullName evidence="6">Metallophosphoesterase</fullName>
    </submittedName>
</protein>
<evidence type="ECO:0000256" key="2">
    <source>
        <dbReference type="ARBA" id="ARBA00022801"/>
    </source>
</evidence>
<dbReference type="RefSeq" id="WP_342320599.1">
    <property type="nucleotide sequence ID" value="NZ_CP151800.1"/>
</dbReference>
<sequence length="243" mass="26396">MLIAQLSDIHAAPDNDNLTRLQKAIDWLIALHPDLLVVTGDLTDDGWREGYLAMAAQLQRLPCRSLLLPGNADDKAIMCESLPTLAHRSAKEALHFYELIDGLPVIGVDVTVAGESRGDIAPHLAWLETALLATPRPAMVFLHQHLFPSGIVPLDNAMCDGGQDFAQLLTRLPHPPLVLSCGHVHRAMSATFAGIPAYICGSICPANPLMLNETHVPPVTDPLSLMVHEIRPTERVSHFISVC</sequence>
<dbReference type="Proteomes" id="UP001466893">
    <property type="component" value="Chromosome"/>
</dbReference>
<dbReference type="Gene3D" id="3.60.21.10">
    <property type="match status" value="1"/>
</dbReference>
<comment type="similarity">
    <text evidence="4">Belongs to the cyclic nucleotide phosphodiesterase class-III family.</text>
</comment>
<keyword evidence="1" id="KW-0479">Metal-binding</keyword>
<evidence type="ECO:0000256" key="4">
    <source>
        <dbReference type="ARBA" id="ARBA00025742"/>
    </source>
</evidence>
<dbReference type="InterPro" id="IPR004843">
    <property type="entry name" value="Calcineurin-like_PHP"/>
</dbReference>
<evidence type="ECO:0000313" key="7">
    <source>
        <dbReference type="Proteomes" id="UP001466893"/>
    </source>
</evidence>
<evidence type="ECO:0000259" key="5">
    <source>
        <dbReference type="Pfam" id="PF00149"/>
    </source>
</evidence>
<keyword evidence="2" id="KW-0378">Hydrolase</keyword>
<evidence type="ECO:0000313" key="6">
    <source>
        <dbReference type="EMBL" id="WZV96283.1"/>
    </source>
</evidence>
<accession>A0ABZ3B1P7</accession>
<dbReference type="PANTHER" id="PTHR42988">
    <property type="entry name" value="PHOSPHOHYDROLASE"/>
    <property type="match status" value="1"/>
</dbReference>
<feature type="domain" description="Calcineurin-like phosphoesterase" evidence="5">
    <location>
        <begin position="1"/>
        <end position="186"/>
    </location>
</feature>
<keyword evidence="3" id="KW-0408">Iron</keyword>
<reference evidence="6 7" key="1">
    <citation type="submission" date="2024-04" db="EMBL/GenBank/DDBJ databases">
        <title>Kosakonia calanthae sp. nov., a halophilic bacterium isolated from leaves of Calanthe tiplacata.</title>
        <authorList>
            <person name="Wu P."/>
        </authorList>
    </citation>
    <scope>NUCLEOTIDE SEQUENCE [LARGE SCALE GENOMIC DNA]</scope>
    <source>
        <strain evidence="6 7">BYX6</strain>
    </source>
</reference>
<dbReference type="Pfam" id="PF00149">
    <property type="entry name" value="Metallophos"/>
    <property type="match status" value="1"/>
</dbReference>
<dbReference type="PANTHER" id="PTHR42988:SF2">
    <property type="entry name" value="CYCLIC NUCLEOTIDE PHOSPHODIESTERASE CBUA0032-RELATED"/>
    <property type="match status" value="1"/>
</dbReference>
<gene>
    <name evidence="6" type="ORF">AAEY27_11295</name>
</gene>
<proteinExistence type="inferred from homology"/>
<organism evidence="6 7">
    <name type="scientific">Kosakonia calanthes</name>
    <dbReference type="NCBI Taxonomy" id="3139408"/>
    <lineage>
        <taxon>Bacteria</taxon>
        <taxon>Pseudomonadati</taxon>
        <taxon>Pseudomonadota</taxon>
        <taxon>Gammaproteobacteria</taxon>
        <taxon>Enterobacterales</taxon>
        <taxon>Enterobacteriaceae</taxon>
        <taxon>Kosakonia</taxon>
    </lineage>
</organism>
<dbReference type="SUPFAM" id="SSF56300">
    <property type="entry name" value="Metallo-dependent phosphatases"/>
    <property type="match status" value="1"/>
</dbReference>
<evidence type="ECO:0000256" key="1">
    <source>
        <dbReference type="ARBA" id="ARBA00022723"/>
    </source>
</evidence>
<dbReference type="InterPro" id="IPR050884">
    <property type="entry name" value="CNP_phosphodiesterase-III"/>
</dbReference>
<dbReference type="EMBL" id="CP151800">
    <property type="protein sequence ID" value="WZV96283.1"/>
    <property type="molecule type" value="Genomic_DNA"/>
</dbReference>
<dbReference type="InterPro" id="IPR029052">
    <property type="entry name" value="Metallo-depent_PP-like"/>
</dbReference>
<keyword evidence="7" id="KW-1185">Reference proteome</keyword>
<name>A0ABZ3B1P7_9ENTR</name>